<dbReference type="GO" id="GO:0005886">
    <property type="term" value="C:plasma membrane"/>
    <property type="evidence" value="ECO:0007669"/>
    <property type="project" value="TreeGrafter"/>
</dbReference>
<dbReference type="GO" id="GO:0042925">
    <property type="term" value="F:benzoate transmembrane transporter activity"/>
    <property type="evidence" value="ECO:0007669"/>
    <property type="project" value="InterPro"/>
</dbReference>
<feature type="transmembrane region" description="Helical" evidence="1">
    <location>
        <begin position="49"/>
        <end position="69"/>
    </location>
</feature>
<evidence type="ECO:0000256" key="1">
    <source>
        <dbReference type="SAM" id="Phobius"/>
    </source>
</evidence>
<feature type="transmembrane region" description="Helical" evidence="1">
    <location>
        <begin position="130"/>
        <end position="147"/>
    </location>
</feature>
<sequence>MASRFRLQDLTFSAISAGFVAVLVGYTSSAAIIFQAAEAAGASVAQIGGWLSMLGLGMGVTSIGLSLYYRTPVVTAWSTPGAALLVTSLPGTSVNEAIGVFVFATGLILLCGVTGLFARLMQYIPQALSAAMLGGIFVAVWVGRVYLVTT</sequence>
<feature type="transmembrane region" description="Helical" evidence="1">
    <location>
        <begin position="12"/>
        <end position="37"/>
    </location>
</feature>
<name>F4N7E3_YEREN</name>
<reference evidence="2" key="1">
    <citation type="journal article" date="2011" name="BMC Genomics">
        <title>Shotgun sequencing of Yersinia enterocolitica strain W22703 (biotype 2, serotype O:9): genomic evidence for oscillation between invertebrates and mammals.</title>
        <authorList>
            <person name="Fuchs T.M."/>
            <person name="Brandt K."/>
            <person name="Starke M."/>
            <person name="Rattei T."/>
        </authorList>
    </citation>
    <scope>NUCLEOTIDE SEQUENCE</scope>
</reference>
<feature type="transmembrane region" description="Helical" evidence="1">
    <location>
        <begin position="97"/>
        <end position="118"/>
    </location>
</feature>
<dbReference type="InterPro" id="IPR004711">
    <property type="entry name" value="Benzoate_Transporter"/>
</dbReference>
<keyword evidence="1" id="KW-0812">Transmembrane</keyword>
<organism evidence="2">
    <name type="scientific">Yersinia enterocolitica W22703</name>
    <dbReference type="NCBI Taxonomy" id="913028"/>
    <lineage>
        <taxon>Bacteria</taxon>
        <taxon>Pseudomonadati</taxon>
        <taxon>Pseudomonadota</taxon>
        <taxon>Gammaproteobacteria</taxon>
        <taxon>Enterobacterales</taxon>
        <taxon>Yersiniaceae</taxon>
        <taxon>Yersinia</taxon>
    </lineage>
</organism>
<gene>
    <name evidence="2" type="ORF">YEW_IJ36550</name>
</gene>
<evidence type="ECO:0000313" key="2">
    <source>
        <dbReference type="EMBL" id="CBX74001.1"/>
    </source>
</evidence>
<dbReference type="PANTHER" id="PTHR30199">
    <property type="entry name" value="MFS FAMILY TRANSPORTER, PREDICTED SUBSTRATE BENZOATE"/>
    <property type="match status" value="1"/>
</dbReference>
<proteinExistence type="predicted"/>
<protein>
    <recommendedName>
        <fullName evidence="3">Inner membrane protein ydcO</fullName>
    </recommendedName>
</protein>
<dbReference type="PANTHER" id="PTHR30199:SF0">
    <property type="entry name" value="INNER MEMBRANE PROTEIN YDCO"/>
    <property type="match status" value="1"/>
</dbReference>
<keyword evidence="1" id="KW-1133">Transmembrane helix</keyword>
<keyword evidence="1" id="KW-0472">Membrane</keyword>
<dbReference type="Pfam" id="PF03594">
    <property type="entry name" value="BenE"/>
    <property type="match status" value="1"/>
</dbReference>
<dbReference type="EMBL" id="FR718762">
    <property type="protein sequence ID" value="CBX74001.1"/>
    <property type="molecule type" value="Genomic_DNA"/>
</dbReference>
<evidence type="ECO:0008006" key="3">
    <source>
        <dbReference type="Google" id="ProtNLM"/>
    </source>
</evidence>
<dbReference type="AlphaFoldDB" id="F4N7E3"/>
<accession>F4N7E3</accession>